<keyword evidence="8" id="KW-0406">Ion transport</keyword>
<proteinExistence type="inferred from homology"/>
<dbReference type="GO" id="GO:0005886">
    <property type="term" value="C:plasma membrane"/>
    <property type="evidence" value="ECO:0007669"/>
    <property type="project" value="UniProtKB-SubCell"/>
</dbReference>
<evidence type="ECO:0000256" key="4">
    <source>
        <dbReference type="ARBA" id="ARBA00022475"/>
    </source>
</evidence>
<keyword evidence="6 12" id="KW-1133">Transmembrane helix</keyword>
<evidence type="ECO:0000256" key="7">
    <source>
        <dbReference type="ARBA" id="ARBA00023053"/>
    </source>
</evidence>
<comment type="similarity">
    <text evidence="2 11">Belongs to the sodium:solute symporter (SSF) (TC 2.A.21) family.</text>
</comment>
<evidence type="ECO:0000256" key="3">
    <source>
        <dbReference type="ARBA" id="ARBA00022448"/>
    </source>
</evidence>
<dbReference type="NCBIfam" id="TIGR00813">
    <property type="entry name" value="sss"/>
    <property type="match status" value="1"/>
</dbReference>
<dbReference type="GO" id="GO:0006814">
    <property type="term" value="P:sodium ion transport"/>
    <property type="evidence" value="ECO:0007669"/>
    <property type="project" value="UniProtKB-KW"/>
</dbReference>
<keyword evidence="14" id="KW-1185">Reference proteome</keyword>
<name>A0AAV2P3K7_9HYME</name>
<dbReference type="CDD" id="cd11492">
    <property type="entry name" value="SLC5sbd_NIS-SMVT"/>
    <property type="match status" value="1"/>
</dbReference>
<dbReference type="PANTHER" id="PTHR42985:SF40">
    <property type="entry name" value="LD47995P-RELATED"/>
    <property type="match status" value="1"/>
</dbReference>
<keyword evidence="7" id="KW-0915">Sodium</keyword>
<feature type="transmembrane region" description="Helical" evidence="12">
    <location>
        <begin position="181"/>
        <end position="200"/>
    </location>
</feature>
<sequence length="520" mass="56917">MMASHISAITMLGMSGETYIRGIFLALLYFTNIFIMPIVALCYLPVFFEMKVVSIYEYLEKRFGLYLRLLVSAANFTETMLLTGVMLYAPSLALEATTGLSSIMSILVLATICTFYSTIGGIKAVLVTDIFQGLLMIVALSTIILIVGMEIDGGIGGIWRIAQEGNRLDFSNVSLDPTVQYTWWSLLIGGGSIGLSYLAVNQVQVQRLMTVKNVKVATYALLLCGPFIALVGFLTCFTGLSLYAAYRECDPVVSRKITTYDKLVPFFTAERLSPGLVGLIVSGIFSASLSTISAMMNSLAAVALEDYVKPLHRKFGVDFSDKKAIFTAKALTIVNGVICLFLALLAKTMGRLIAVAFSIHGAIGGPILGIFTLGMVCESANEIGTIIGMITALIVCLWAAFGYPKPPVPELPVSIEGCANSTALMFAEQIMLNSTVKPDESSYFYLYRISYLWYNPMGLIITLVVGYTASLIVRLIQRRSIIEHDPSLFMPFVAARIRRRRQDAQKTTNSQLFVLEPSHI</sequence>
<evidence type="ECO:0000256" key="9">
    <source>
        <dbReference type="ARBA" id="ARBA00023136"/>
    </source>
</evidence>
<gene>
    <name evidence="13" type="ORF">LPLAT_LOCUS11145</name>
</gene>
<protein>
    <recommendedName>
        <fullName evidence="15">Sodium-dependent multivitamin transporter</fullName>
    </recommendedName>
</protein>
<dbReference type="GO" id="GO:0015293">
    <property type="term" value="F:symporter activity"/>
    <property type="evidence" value="ECO:0007669"/>
    <property type="project" value="TreeGrafter"/>
</dbReference>
<feature type="transmembrane region" description="Helical" evidence="12">
    <location>
        <begin position="276"/>
        <end position="304"/>
    </location>
</feature>
<evidence type="ECO:0008006" key="15">
    <source>
        <dbReference type="Google" id="ProtNLM"/>
    </source>
</evidence>
<keyword evidence="3" id="KW-0813">Transport</keyword>
<dbReference type="Proteomes" id="UP001497644">
    <property type="component" value="Chromosome 6"/>
</dbReference>
<evidence type="ECO:0000313" key="13">
    <source>
        <dbReference type="EMBL" id="CAL1685725.1"/>
    </source>
</evidence>
<feature type="transmembrane region" description="Helical" evidence="12">
    <location>
        <begin position="20"/>
        <end position="44"/>
    </location>
</feature>
<evidence type="ECO:0000256" key="6">
    <source>
        <dbReference type="ARBA" id="ARBA00022989"/>
    </source>
</evidence>
<keyword evidence="9 12" id="KW-0472">Membrane</keyword>
<feature type="transmembrane region" description="Helical" evidence="12">
    <location>
        <begin position="325"/>
        <end position="346"/>
    </location>
</feature>
<evidence type="ECO:0000256" key="1">
    <source>
        <dbReference type="ARBA" id="ARBA00004651"/>
    </source>
</evidence>
<keyword evidence="5 12" id="KW-0812">Transmembrane</keyword>
<feature type="transmembrane region" description="Helical" evidence="12">
    <location>
        <begin position="134"/>
        <end position="161"/>
    </location>
</feature>
<reference evidence="13" key="1">
    <citation type="submission" date="2024-04" db="EMBL/GenBank/DDBJ databases">
        <authorList>
            <consortium name="Molecular Ecology Group"/>
        </authorList>
    </citation>
    <scope>NUCLEOTIDE SEQUENCE</scope>
</reference>
<feature type="transmembrane region" description="Helical" evidence="12">
    <location>
        <begin position="352"/>
        <end position="376"/>
    </location>
</feature>
<keyword evidence="4" id="KW-1003">Cell membrane</keyword>
<evidence type="ECO:0000256" key="12">
    <source>
        <dbReference type="SAM" id="Phobius"/>
    </source>
</evidence>
<dbReference type="Pfam" id="PF00474">
    <property type="entry name" value="SSF"/>
    <property type="match status" value="1"/>
</dbReference>
<evidence type="ECO:0000256" key="5">
    <source>
        <dbReference type="ARBA" id="ARBA00022692"/>
    </source>
</evidence>
<dbReference type="EMBL" id="OZ034829">
    <property type="protein sequence ID" value="CAL1685725.1"/>
    <property type="molecule type" value="Genomic_DNA"/>
</dbReference>
<dbReference type="InterPro" id="IPR051163">
    <property type="entry name" value="Sodium:Solute_Symporter_SSF"/>
</dbReference>
<evidence type="ECO:0000256" key="11">
    <source>
        <dbReference type="RuleBase" id="RU362091"/>
    </source>
</evidence>
<evidence type="ECO:0000256" key="10">
    <source>
        <dbReference type="ARBA" id="ARBA00023201"/>
    </source>
</evidence>
<dbReference type="AlphaFoldDB" id="A0AAV2P3K7"/>
<dbReference type="InterPro" id="IPR001734">
    <property type="entry name" value="Na/solute_symporter"/>
</dbReference>
<evidence type="ECO:0000256" key="2">
    <source>
        <dbReference type="ARBA" id="ARBA00006434"/>
    </source>
</evidence>
<organism evidence="13 14">
    <name type="scientific">Lasius platythorax</name>
    <dbReference type="NCBI Taxonomy" id="488582"/>
    <lineage>
        <taxon>Eukaryota</taxon>
        <taxon>Metazoa</taxon>
        <taxon>Ecdysozoa</taxon>
        <taxon>Arthropoda</taxon>
        <taxon>Hexapoda</taxon>
        <taxon>Insecta</taxon>
        <taxon>Pterygota</taxon>
        <taxon>Neoptera</taxon>
        <taxon>Endopterygota</taxon>
        <taxon>Hymenoptera</taxon>
        <taxon>Apocrita</taxon>
        <taxon>Aculeata</taxon>
        <taxon>Formicoidea</taxon>
        <taxon>Formicidae</taxon>
        <taxon>Formicinae</taxon>
        <taxon>Lasius</taxon>
        <taxon>Lasius</taxon>
    </lineage>
</organism>
<evidence type="ECO:0000256" key="8">
    <source>
        <dbReference type="ARBA" id="ARBA00023065"/>
    </source>
</evidence>
<dbReference type="Gene3D" id="1.20.1730.10">
    <property type="entry name" value="Sodium/glucose cotransporter"/>
    <property type="match status" value="1"/>
</dbReference>
<dbReference type="InterPro" id="IPR038377">
    <property type="entry name" value="Na/Glc_symporter_sf"/>
</dbReference>
<dbReference type="PANTHER" id="PTHR42985">
    <property type="entry name" value="SODIUM-COUPLED MONOCARBOXYLATE TRANSPORTER"/>
    <property type="match status" value="1"/>
</dbReference>
<feature type="transmembrane region" description="Helical" evidence="12">
    <location>
        <begin position="100"/>
        <end position="122"/>
    </location>
</feature>
<feature type="transmembrane region" description="Helical" evidence="12">
    <location>
        <begin position="65"/>
        <end position="88"/>
    </location>
</feature>
<accession>A0AAV2P3K7</accession>
<feature type="transmembrane region" description="Helical" evidence="12">
    <location>
        <begin position="451"/>
        <end position="473"/>
    </location>
</feature>
<feature type="transmembrane region" description="Helical" evidence="12">
    <location>
        <begin position="383"/>
        <end position="403"/>
    </location>
</feature>
<keyword evidence="10" id="KW-0739">Sodium transport</keyword>
<evidence type="ECO:0000313" key="14">
    <source>
        <dbReference type="Proteomes" id="UP001497644"/>
    </source>
</evidence>
<dbReference type="PROSITE" id="PS50283">
    <property type="entry name" value="NA_SOLUT_SYMP_3"/>
    <property type="match status" value="1"/>
</dbReference>
<comment type="subcellular location">
    <subcellularLocation>
        <location evidence="1">Cell membrane</location>
        <topology evidence="1">Multi-pass membrane protein</topology>
    </subcellularLocation>
</comment>
<feature type="transmembrane region" description="Helical" evidence="12">
    <location>
        <begin position="220"/>
        <end position="246"/>
    </location>
</feature>